<dbReference type="Pfam" id="PF14137">
    <property type="entry name" value="DUF4304"/>
    <property type="match status" value="1"/>
</dbReference>
<reference evidence="2" key="1">
    <citation type="submission" date="2022-05" db="EMBL/GenBank/DDBJ databases">
        <authorList>
            <person name="Jo J.-H."/>
            <person name="Im W.-T."/>
        </authorList>
    </citation>
    <scope>NUCLEOTIDE SEQUENCE</scope>
    <source>
        <strain evidence="2">RB56-2</strain>
    </source>
</reference>
<evidence type="ECO:0000256" key="1">
    <source>
        <dbReference type="SAM" id="MobiDB-lite"/>
    </source>
</evidence>
<evidence type="ECO:0000313" key="3">
    <source>
        <dbReference type="Proteomes" id="UP001165383"/>
    </source>
</evidence>
<comment type="caution">
    <text evidence="2">The sequence shown here is derived from an EMBL/GenBank/DDBJ whole genome shotgun (WGS) entry which is preliminary data.</text>
</comment>
<dbReference type="Proteomes" id="UP001165383">
    <property type="component" value="Unassembled WGS sequence"/>
</dbReference>
<protein>
    <submittedName>
        <fullName evidence="2">DUF4304 domain-containing protein</fullName>
    </submittedName>
</protein>
<organism evidence="2 3">
    <name type="scientific">Sphingomonas brevis</name>
    <dbReference type="NCBI Taxonomy" id="2908206"/>
    <lineage>
        <taxon>Bacteria</taxon>
        <taxon>Pseudomonadati</taxon>
        <taxon>Pseudomonadota</taxon>
        <taxon>Alphaproteobacteria</taxon>
        <taxon>Sphingomonadales</taxon>
        <taxon>Sphingomonadaceae</taxon>
        <taxon>Sphingomonas</taxon>
    </lineage>
</organism>
<dbReference type="RefSeq" id="WP_249914305.1">
    <property type="nucleotide sequence ID" value="NZ_JAMGBB010000001.1"/>
</dbReference>
<feature type="region of interest" description="Disordered" evidence="1">
    <location>
        <begin position="1"/>
        <end position="29"/>
    </location>
</feature>
<name>A0ABT0S618_9SPHN</name>
<sequence length="129" mass="14608">MAEDNPFSKLNPEELDRAAQQHGFTRKGQQNWVRRTADFVQLVNLQKSQWSSDDHHLNFALWPLAIREPPTVAESKFKFRTRGEDLGASDLATLFAAADELNTLSDLRDAERAGRVTGLMAKDLRDLLT</sequence>
<evidence type="ECO:0000313" key="2">
    <source>
        <dbReference type="EMBL" id="MCL6739833.1"/>
    </source>
</evidence>
<dbReference type="InterPro" id="IPR025412">
    <property type="entry name" value="DUF4304"/>
</dbReference>
<dbReference type="EMBL" id="JAMGBB010000001">
    <property type="protein sequence ID" value="MCL6739833.1"/>
    <property type="molecule type" value="Genomic_DNA"/>
</dbReference>
<accession>A0ABT0S618</accession>
<gene>
    <name evidence="2" type="ORF">LZ518_01595</name>
</gene>
<keyword evidence="3" id="KW-1185">Reference proteome</keyword>
<proteinExistence type="predicted"/>